<gene>
    <name evidence="1" type="ORF">F4820DRAFT_435355</name>
</gene>
<keyword evidence="1" id="KW-0034">Amyloid</keyword>
<dbReference type="Proteomes" id="UP001497700">
    <property type="component" value="Unassembled WGS sequence"/>
</dbReference>
<reference evidence="1 2" key="1">
    <citation type="journal article" date="2022" name="New Phytol.">
        <title>Ecological generalism drives hyperdiversity of secondary metabolite gene clusters in xylarialean endophytes.</title>
        <authorList>
            <person name="Franco M.E.E."/>
            <person name="Wisecaver J.H."/>
            <person name="Arnold A.E."/>
            <person name="Ju Y.M."/>
            <person name="Slot J.C."/>
            <person name="Ahrendt S."/>
            <person name="Moore L.P."/>
            <person name="Eastman K.E."/>
            <person name="Scott K."/>
            <person name="Konkel Z."/>
            <person name="Mondo S.J."/>
            <person name="Kuo A."/>
            <person name="Hayes R.D."/>
            <person name="Haridas S."/>
            <person name="Andreopoulos B."/>
            <person name="Riley R."/>
            <person name="LaButti K."/>
            <person name="Pangilinan J."/>
            <person name="Lipzen A."/>
            <person name="Amirebrahimi M."/>
            <person name="Yan J."/>
            <person name="Adam C."/>
            <person name="Keymanesh K."/>
            <person name="Ng V."/>
            <person name="Louie K."/>
            <person name="Northen T."/>
            <person name="Drula E."/>
            <person name="Henrissat B."/>
            <person name="Hsieh H.M."/>
            <person name="Youens-Clark K."/>
            <person name="Lutzoni F."/>
            <person name="Miadlikowska J."/>
            <person name="Eastwood D.C."/>
            <person name="Hamelin R.C."/>
            <person name="Grigoriev I.V."/>
            <person name="U'Ren J.M."/>
        </authorList>
    </citation>
    <scope>NUCLEOTIDE SEQUENCE [LARGE SCALE GENOMIC DNA]</scope>
    <source>
        <strain evidence="1 2">CBS 119005</strain>
    </source>
</reference>
<name>A0ACB9YNA8_9PEZI</name>
<evidence type="ECO:0000313" key="1">
    <source>
        <dbReference type="EMBL" id="KAI4860905.1"/>
    </source>
</evidence>
<organism evidence="1 2">
    <name type="scientific">Hypoxylon rubiginosum</name>
    <dbReference type="NCBI Taxonomy" id="110542"/>
    <lineage>
        <taxon>Eukaryota</taxon>
        <taxon>Fungi</taxon>
        <taxon>Dikarya</taxon>
        <taxon>Ascomycota</taxon>
        <taxon>Pezizomycotina</taxon>
        <taxon>Sordariomycetes</taxon>
        <taxon>Xylariomycetidae</taxon>
        <taxon>Xylariales</taxon>
        <taxon>Hypoxylaceae</taxon>
        <taxon>Hypoxylon</taxon>
    </lineage>
</organism>
<sequence>MAAELALGAAAIVVAFKGAVETGIFVKSFFDEDIADSSDLGLYLIIEKKRLQIWGELCKVKNPSTCTLRDKPDEIKQLVIATLARIKKLSEDADLLVEKYELGIPAVPAAADDLDKNLDPNSDKVGKLAKQSRKVKAKSRFRWVIHAKDDLKEKIDQIRHHNEYLHKITIEPRLVELLENGLPSRVLPDINNSDDLRALSQLDPIAGKKLGLSALAKLHNQMANADLKGSATRITTSELDILSPAAGIFWLKRPDGTKIIVRVEWNTFDVGPDAQRYSDRIDSLGYILQEVSEPDLRLPPCYGVFHDACDADNQRRIGYVFGLPPDGYIGGGMPIKYEKDIYTHPPIRLSDLIRSQQTQIPLLGDRFQLAYVLACAFSCFHAAKWLHKGFHSGSIFFFQRSGGRIDITEPFISGFQYSRPQGQSSLAYSPLKKSGIQYYYHPDAERSFTKRKDLYSLGVVLCEIGRWVLLSDLKTKPEPDDREGWRDYMLNRILVDLGWRMGEKYQSAVRTLLDCELPDDDISHDYFAEQFLDKVMKSLSSCSA</sequence>
<dbReference type="EMBL" id="MU393568">
    <property type="protein sequence ID" value="KAI4860905.1"/>
    <property type="molecule type" value="Genomic_DNA"/>
</dbReference>
<keyword evidence="2" id="KW-1185">Reference proteome</keyword>
<accession>A0ACB9YNA8</accession>
<protein>
    <submittedName>
        <fullName evidence="1">Prion-inhibition and propagation-domain-containing protein</fullName>
    </submittedName>
</protein>
<keyword evidence="1" id="KW-0640">Prion</keyword>
<comment type="caution">
    <text evidence="1">The sequence shown here is derived from an EMBL/GenBank/DDBJ whole genome shotgun (WGS) entry which is preliminary data.</text>
</comment>
<evidence type="ECO:0000313" key="2">
    <source>
        <dbReference type="Proteomes" id="UP001497700"/>
    </source>
</evidence>
<proteinExistence type="predicted"/>